<keyword evidence="1" id="KW-0812">Transmembrane</keyword>
<keyword evidence="3" id="KW-1185">Reference proteome</keyword>
<gene>
    <name evidence="2" type="ORF">pdam_00003133</name>
</gene>
<dbReference type="Proteomes" id="UP000275408">
    <property type="component" value="Unassembled WGS sequence"/>
</dbReference>
<dbReference type="EMBL" id="RCHS01004051">
    <property type="protein sequence ID" value="RMX38136.1"/>
    <property type="molecule type" value="Genomic_DNA"/>
</dbReference>
<accession>A0A3M6T9M7</accession>
<evidence type="ECO:0000256" key="1">
    <source>
        <dbReference type="SAM" id="Phobius"/>
    </source>
</evidence>
<proteinExistence type="predicted"/>
<feature type="transmembrane region" description="Helical" evidence="1">
    <location>
        <begin position="43"/>
        <end position="61"/>
    </location>
</feature>
<feature type="transmembrane region" description="Helical" evidence="1">
    <location>
        <begin position="82"/>
        <end position="102"/>
    </location>
</feature>
<evidence type="ECO:0000313" key="2">
    <source>
        <dbReference type="EMBL" id="RMX38136.1"/>
    </source>
</evidence>
<organism evidence="2 3">
    <name type="scientific">Pocillopora damicornis</name>
    <name type="common">Cauliflower coral</name>
    <name type="synonym">Millepora damicornis</name>
    <dbReference type="NCBI Taxonomy" id="46731"/>
    <lineage>
        <taxon>Eukaryota</taxon>
        <taxon>Metazoa</taxon>
        <taxon>Cnidaria</taxon>
        <taxon>Anthozoa</taxon>
        <taxon>Hexacorallia</taxon>
        <taxon>Scleractinia</taxon>
        <taxon>Astrocoeniina</taxon>
        <taxon>Pocilloporidae</taxon>
        <taxon>Pocillopora</taxon>
    </lineage>
</organism>
<name>A0A3M6T9M7_POCDA</name>
<keyword evidence="1" id="KW-0472">Membrane</keyword>
<protein>
    <submittedName>
        <fullName evidence="2">Uncharacterized protein</fullName>
    </submittedName>
</protein>
<evidence type="ECO:0000313" key="3">
    <source>
        <dbReference type="Proteomes" id="UP000275408"/>
    </source>
</evidence>
<sequence length="136" mass="15823">MAQGVGAYLSGFKWQLTQKTSFVEDQRDCEPCNTVAEYIETEFWKMFDFFAIVILIEYSTLLNKTSGGVFFRYGERPRSLNALLLFVRFLVLLVFFVFFIPLRPDKEKAPYEVSKKSRSSQNSKSTHCWTFSAVQL</sequence>
<reference evidence="2 3" key="1">
    <citation type="journal article" date="2018" name="Sci. Rep.">
        <title>Comparative analysis of the Pocillopora damicornis genome highlights role of immune system in coral evolution.</title>
        <authorList>
            <person name="Cunning R."/>
            <person name="Bay R.A."/>
            <person name="Gillette P."/>
            <person name="Baker A.C."/>
            <person name="Traylor-Knowles N."/>
        </authorList>
    </citation>
    <scope>NUCLEOTIDE SEQUENCE [LARGE SCALE GENOMIC DNA]</scope>
    <source>
        <strain evidence="2">RSMAS</strain>
        <tissue evidence="2">Whole animal</tissue>
    </source>
</reference>
<dbReference type="AlphaFoldDB" id="A0A3M6T9M7"/>
<comment type="caution">
    <text evidence="2">The sequence shown here is derived from an EMBL/GenBank/DDBJ whole genome shotgun (WGS) entry which is preliminary data.</text>
</comment>
<keyword evidence="1" id="KW-1133">Transmembrane helix</keyword>